<reference evidence="3 4" key="1">
    <citation type="submission" date="2019-12" db="EMBL/GenBank/DDBJ databases">
        <authorList>
            <person name="Floudas D."/>
            <person name="Bentzer J."/>
            <person name="Ahren D."/>
            <person name="Johansson T."/>
            <person name="Persson P."/>
            <person name="Tunlid A."/>
        </authorList>
    </citation>
    <scope>NUCLEOTIDE SEQUENCE [LARGE SCALE GENOMIC DNA]</scope>
    <source>
        <strain evidence="3 4">CBS 102.39</strain>
    </source>
</reference>
<feature type="domain" description="BTB" evidence="2">
    <location>
        <begin position="36"/>
        <end position="112"/>
    </location>
</feature>
<dbReference type="SUPFAM" id="SSF54695">
    <property type="entry name" value="POZ domain"/>
    <property type="match status" value="1"/>
</dbReference>
<sequence>MSTEPPAKRQRTEDDTDTTSNEDDSPQKSYLWFEDGNVVFQAEKTLFRVHKTVLALHSEFFADMFSICQPPSDDGSQPMFEVGCPLIWVSDSAEDLECLLSNIYENQKKYDLRQKIEVKRAVALYRLGNKYGIDYLRDEIEQRLKIAFPSTLREFEQIRGLKLVEGISPDLLQFIHDRKFLIHPFPHLLLKELILLANLAHQFNIKVVLPAIYATLSLFSNAVLLQFRDGKNTALNPEVLDTCLIGKEKLVFAIHKAISLRVGSCSPFRPCDRLPRCATTTSDILLRIGTTACHKEGIRCFSVDKFVDSSGVCEKCMKTVLTQDYEPIRQELWDKLPSYFGLPTWEELKSSTS</sequence>
<dbReference type="Pfam" id="PF00651">
    <property type="entry name" value="BTB"/>
    <property type="match status" value="1"/>
</dbReference>
<accession>A0A8H4QLT3</accession>
<evidence type="ECO:0000256" key="1">
    <source>
        <dbReference type="SAM" id="MobiDB-lite"/>
    </source>
</evidence>
<dbReference type="OrthoDB" id="3217871at2759"/>
<organism evidence="3 4">
    <name type="scientific">Agrocybe pediades</name>
    <dbReference type="NCBI Taxonomy" id="84607"/>
    <lineage>
        <taxon>Eukaryota</taxon>
        <taxon>Fungi</taxon>
        <taxon>Dikarya</taxon>
        <taxon>Basidiomycota</taxon>
        <taxon>Agaricomycotina</taxon>
        <taxon>Agaricomycetes</taxon>
        <taxon>Agaricomycetidae</taxon>
        <taxon>Agaricales</taxon>
        <taxon>Agaricineae</taxon>
        <taxon>Strophariaceae</taxon>
        <taxon>Agrocybe</taxon>
    </lineage>
</organism>
<comment type="caution">
    <text evidence="3">The sequence shown here is derived from an EMBL/GenBank/DDBJ whole genome shotgun (WGS) entry which is preliminary data.</text>
</comment>
<dbReference type="CDD" id="cd18186">
    <property type="entry name" value="BTB_POZ_ZBTB_KLHL-like"/>
    <property type="match status" value="1"/>
</dbReference>
<dbReference type="AlphaFoldDB" id="A0A8H4QLT3"/>
<gene>
    <name evidence="3" type="ORF">D9613_010941</name>
</gene>
<proteinExistence type="predicted"/>
<name>A0A8H4QLT3_9AGAR</name>
<feature type="region of interest" description="Disordered" evidence="1">
    <location>
        <begin position="1"/>
        <end position="28"/>
    </location>
</feature>
<feature type="compositionally biased region" description="Basic and acidic residues" evidence="1">
    <location>
        <begin position="1"/>
        <end position="13"/>
    </location>
</feature>
<keyword evidence="4" id="KW-1185">Reference proteome</keyword>
<feature type="compositionally biased region" description="Acidic residues" evidence="1">
    <location>
        <begin position="14"/>
        <end position="24"/>
    </location>
</feature>
<evidence type="ECO:0000313" key="3">
    <source>
        <dbReference type="EMBL" id="KAF4613231.1"/>
    </source>
</evidence>
<evidence type="ECO:0000259" key="2">
    <source>
        <dbReference type="PROSITE" id="PS50097"/>
    </source>
</evidence>
<dbReference type="PROSITE" id="PS50097">
    <property type="entry name" value="BTB"/>
    <property type="match status" value="1"/>
</dbReference>
<dbReference type="SMART" id="SM00225">
    <property type="entry name" value="BTB"/>
    <property type="match status" value="1"/>
</dbReference>
<dbReference type="InterPro" id="IPR011333">
    <property type="entry name" value="SKP1/BTB/POZ_sf"/>
</dbReference>
<dbReference type="EMBL" id="JAACJL010000046">
    <property type="protein sequence ID" value="KAF4613231.1"/>
    <property type="molecule type" value="Genomic_DNA"/>
</dbReference>
<protein>
    <recommendedName>
        <fullName evidence="2">BTB domain-containing protein</fullName>
    </recommendedName>
</protein>
<dbReference type="Proteomes" id="UP000521872">
    <property type="component" value="Unassembled WGS sequence"/>
</dbReference>
<evidence type="ECO:0000313" key="4">
    <source>
        <dbReference type="Proteomes" id="UP000521872"/>
    </source>
</evidence>
<dbReference type="InterPro" id="IPR000210">
    <property type="entry name" value="BTB/POZ_dom"/>
</dbReference>
<dbReference type="Gene3D" id="3.30.710.10">
    <property type="entry name" value="Potassium Channel Kv1.1, Chain A"/>
    <property type="match status" value="1"/>
</dbReference>